<name>A0ABR3FWX6_9AGAR</name>
<evidence type="ECO:0000256" key="1">
    <source>
        <dbReference type="SAM" id="MobiDB-lite"/>
    </source>
</evidence>
<feature type="region of interest" description="Disordered" evidence="1">
    <location>
        <begin position="1"/>
        <end position="21"/>
    </location>
</feature>
<evidence type="ECO:0000313" key="2">
    <source>
        <dbReference type="EMBL" id="KAL0579631.1"/>
    </source>
</evidence>
<evidence type="ECO:0000313" key="3">
    <source>
        <dbReference type="Proteomes" id="UP001465976"/>
    </source>
</evidence>
<feature type="compositionally biased region" description="Low complexity" evidence="1">
    <location>
        <begin position="51"/>
        <end position="61"/>
    </location>
</feature>
<keyword evidence="3" id="KW-1185">Reference proteome</keyword>
<dbReference type="EMBL" id="JBAHYK010000053">
    <property type="protein sequence ID" value="KAL0579631.1"/>
    <property type="molecule type" value="Genomic_DNA"/>
</dbReference>
<gene>
    <name evidence="2" type="ORF">V5O48_002403</name>
</gene>
<accession>A0ABR3FWX6</accession>
<sequence length="88" mass="9786">MNHFNSLPFSAQSSDDQHYIEQEPHTISAYGVLPEYESKGVITRPPKARRSSNASTASTSSAKTYMIPWSIRVRQLFPHAKALHAISG</sequence>
<dbReference type="Proteomes" id="UP001465976">
    <property type="component" value="Unassembled WGS sequence"/>
</dbReference>
<feature type="compositionally biased region" description="Polar residues" evidence="1">
    <location>
        <begin position="1"/>
        <end position="14"/>
    </location>
</feature>
<comment type="caution">
    <text evidence="2">The sequence shown here is derived from an EMBL/GenBank/DDBJ whole genome shotgun (WGS) entry which is preliminary data.</text>
</comment>
<feature type="region of interest" description="Disordered" evidence="1">
    <location>
        <begin position="41"/>
        <end position="61"/>
    </location>
</feature>
<proteinExistence type="predicted"/>
<organism evidence="2 3">
    <name type="scientific">Marasmius crinis-equi</name>
    <dbReference type="NCBI Taxonomy" id="585013"/>
    <lineage>
        <taxon>Eukaryota</taxon>
        <taxon>Fungi</taxon>
        <taxon>Dikarya</taxon>
        <taxon>Basidiomycota</taxon>
        <taxon>Agaricomycotina</taxon>
        <taxon>Agaricomycetes</taxon>
        <taxon>Agaricomycetidae</taxon>
        <taxon>Agaricales</taxon>
        <taxon>Marasmiineae</taxon>
        <taxon>Marasmiaceae</taxon>
        <taxon>Marasmius</taxon>
    </lineage>
</organism>
<protein>
    <submittedName>
        <fullName evidence="2">Uncharacterized protein</fullName>
    </submittedName>
</protein>
<reference evidence="2 3" key="1">
    <citation type="submission" date="2024-02" db="EMBL/GenBank/DDBJ databases">
        <title>A draft genome for the cacao thread blight pathogen Marasmius crinis-equi.</title>
        <authorList>
            <person name="Cohen S.P."/>
            <person name="Baruah I.K."/>
            <person name="Amoako-Attah I."/>
            <person name="Bukari Y."/>
            <person name="Meinhardt L.W."/>
            <person name="Bailey B.A."/>
        </authorList>
    </citation>
    <scope>NUCLEOTIDE SEQUENCE [LARGE SCALE GENOMIC DNA]</scope>
    <source>
        <strain evidence="2 3">GH-76</strain>
    </source>
</reference>